<keyword evidence="2" id="KW-0472">Membrane</keyword>
<feature type="region of interest" description="Disordered" evidence="1">
    <location>
        <begin position="1"/>
        <end position="24"/>
    </location>
</feature>
<dbReference type="STRING" id="1214242.B446_19630"/>
<reference evidence="4" key="1">
    <citation type="submission" date="2012-10" db="EMBL/GenBank/DDBJ databases">
        <title>The complete genome sequence of Streptomyces collinus Tu 365.</title>
        <authorList>
            <person name="Ruckert C."/>
            <person name="Szczepanowski R."/>
            <person name="Goesmann A."/>
            <person name="Pross E.K."/>
            <person name="Musiol E.M."/>
            <person name="Blin K."/>
            <person name="Wohlleben W."/>
            <person name="Puhler A."/>
            <person name="Weber T."/>
            <person name="Kalinowski J."/>
        </authorList>
    </citation>
    <scope>NUCLEOTIDE SEQUENCE [LARGE SCALE GENOMIC DNA]</scope>
    <source>
        <strain evidence="4">DSM 40733 / Tue 365</strain>
    </source>
</reference>
<feature type="compositionally biased region" description="Low complexity" evidence="1">
    <location>
        <begin position="1"/>
        <end position="21"/>
    </location>
</feature>
<protein>
    <submittedName>
        <fullName evidence="3">Uncharacterized protein</fullName>
    </submittedName>
</protein>
<keyword evidence="2" id="KW-1133">Transmembrane helix</keyword>
<dbReference type="KEGG" id="sci:B446_19630"/>
<feature type="transmembrane region" description="Helical" evidence="2">
    <location>
        <begin position="65"/>
        <end position="88"/>
    </location>
</feature>
<keyword evidence="4" id="KW-1185">Reference proteome</keyword>
<sequence length="153" mass="16400">MAQAAPAPGGTPRTTRPAVTTGPPPNVFDARVHRIGRLVAPVLLGLVYGYWAAANRRSGGPVTGWNLLFGFVTALVFAVVLMALLAFAPRLRRELRALAWAAFYGCAFGFLYSQAGESVIRSIGMSLVVAGVAFAVLFYRYYTHEDATGHRVG</sequence>
<gene>
    <name evidence="3" type="ORF">B446_19630</name>
</gene>
<dbReference type="Proteomes" id="UP000015423">
    <property type="component" value="Chromosome"/>
</dbReference>
<feature type="transmembrane region" description="Helical" evidence="2">
    <location>
        <begin position="35"/>
        <end position="53"/>
    </location>
</feature>
<dbReference type="HOGENOM" id="CLU_118133_0_0_11"/>
<organism evidence="3 4">
    <name type="scientific">Streptomyces collinus (strain DSM 40733 / Tue 365)</name>
    <dbReference type="NCBI Taxonomy" id="1214242"/>
    <lineage>
        <taxon>Bacteria</taxon>
        <taxon>Bacillati</taxon>
        <taxon>Actinomycetota</taxon>
        <taxon>Actinomycetes</taxon>
        <taxon>Kitasatosporales</taxon>
        <taxon>Streptomycetaceae</taxon>
        <taxon>Streptomyces</taxon>
    </lineage>
</organism>
<dbReference type="eggNOG" id="ENOG5034BVU">
    <property type="taxonomic scope" value="Bacteria"/>
</dbReference>
<feature type="transmembrane region" description="Helical" evidence="2">
    <location>
        <begin position="119"/>
        <end position="142"/>
    </location>
</feature>
<accession>S5UU83</accession>
<name>S5UU83_STRC3</name>
<evidence type="ECO:0000313" key="3">
    <source>
        <dbReference type="EMBL" id="AGS70738.1"/>
    </source>
</evidence>
<dbReference type="RefSeq" id="WP_020941196.1">
    <property type="nucleotide sequence ID" value="NC_021985.1"/>
</dbReference>
<dbReference type="AlphaFoldDB" id="S5UU83"/>
<evidence type="ECO:0000256" key="2">
    <source>
        <dbReference type="SAM" id="Phobius"/>
    </source>
</evidence>
<evidence type="ECO:0000313" key="4">
    <source>
        <dbReference type="Proteomes" id="UP000015423"/>
    </source>
</evidence>
<proteinExistence type="predicted"/>
<keyword evidence="2" id="KW-0812">Transmembrane</keyword>
<evidence type="ECO:0000256" key="1">
    <source>
        <dbReference type="SAM" id="MobiDB-lite"/>
    </source>
</evidence>
<reference evidence="3 4" key="2">
    <citation type="journal article" date="2013" name="J. Biotechnol.">
        <title>Complete genome sequence of the kirromycin producer Streptomyces collinus Tu 365 consisting of a linear chromosome and two linear plasmids.</title>
        <authorList>
            <person name="Ruckert C."/>
            <person name="Szczepanowski R."/>
            <person name="Albersmeier A."/>
            <person name="Goesmann A."/>
            <person name="Iftime D."/>
            <person name="Musiol E.M."/>
            <person name="Blin K."/>
            <person name="Wohlleben W."/>
            <person name="Puhler A."/>
            <person name="Kalinowski J."/>
            <person name="Weber T."/>
        </authorList>
    </citation>
    <scope>NUCLEOTIDE SEQUENCE [LARGE SCALE GENOMIC DNA]</scope>
    <source>
        <strain evidence="4">DSM 40733 / Tue 365</strain>
    </source>
</reference>
<feature type="transmembrane region" description="Helical" evidence="2">
    <location>
        <begin position="95"/>
        <end position="113"/>
    </location>
</feature>
<dbReference type="EMBL" id="CP006259">
    <property type="protein sequence ID" value="AGS70738.1"/>
    <property type="molecule type" value="Genomic_DNA"/>
</dbReference>